<accession>A0A8S4N325</accession>
<dbReference type="InterPro" id="IPR029684">
    <property type="entry name" value="Schlafen"/>
</dbReference>
<keyword evidence="4" id="KW-1185">Reference proteome</keyword>
<dbReference type="InterPro" id="IPR038461">
    <property type="entry name" value="Schlafen_AlbA_2_dom_sf"/>
</dbReference>
<dbReference type="PANTHER" id="PTHR12155:SF41">
    <property type="entry name" value="SCHLAFEN ALBA-2 DOMAIN-CONTAINING PROTEIN"/>
    <property type="match status" value="1"/>
</dbReference>
<dbReference type="Proteomes" id="UP000749559">
    <property type="component" value="Unassembled WGS sequence"/>
</dbReference>
<proteinExistence type="predicted"/>
<sequence>MFVNSFPNSTSEYGPPPLVMQVDKTELPYSSARGWQDTRVKTEDFTMTLNNIRNDDNYLTPMQHKLCSLVMTLGYNSCTVNDVWINGSNNDTNTASIKCRSQEMYDFLYNQFQDEDRVRQNPEVKNILKDNSYFVDIEEYIIPSPSDMSEQDVGDIMSSESYTYRSYLGAETRNVEFKKGGGGYIQRYLRDDIEKYTVAFLNSHSTGSFLLIGVTDDGYIEGVHVNHANEDHIRKSIIDPAMKAITGTPSILYVSPDMYRVDFVPVMDDRKRVIRDQKVIRIKVCSSSSRDLEDLYATSRMEVYERLDGSVTLLDPLKIQTRLKEMLQKSFKEQKEIMNESHKRDLELKQKDFELETLKIQNDLHKELETLEIEKDLHKRDLESKQRDLELERLKIQNDYQSKLQDQALEYQMKLKNKKSAICAIM</sequence>
<organism evidence="3 4">
    <name type="scientific">Owenia fusiformis</name>
    <name type="common">Polychaete worm</name>
    <dbReference type="NCBI Taxonomy" id="6347"/>
    <lineage>
        <taxon>Eukaryota</taxon>
        <taxon>Metazoa</taxon>
        <taxon>Spiralia</taxon>
        <taxon>Lophotrochozoa</taxon>
        <taxon>Annelida</taxon>
        <taxon>Polychaeta</taxon>
        <taxon>Sedentaria</taxon>
        <taxon>Canalipalpata</taxon>
        <taxon>Sabellida</taxon>
        <taxon>Oweniida</taxon>
        <taxon>Oweniidae</taxon>
        <taxon>Owenia</taxon>
    </lineage>
</organism>
<dbReference type="PANTHER" id="PTHR12155">
    <property type="entry name" value="SCHLAFEN"/>
    <property type="match status" value="1"/>
</dbReference>
<dbReference type="OrthoDB" id="5954290at2759"/>
<dbReference type="AlphaFoldDB" id="A0A8S4N325"/>
<evidence type="ECO:0000313" key="4">
    <source>
        <dbReference type="Proteomes" id="UP000749559"/>
    </source>
</evidence>
<protein>
    <recommendedName>
        <fullName evidence="2">Schlafen AlbA-2 domain-containing protein</fullName>
    </recommendedName>
</protein>
<feature type="domain" description="Schlafen AlbA-2" evidence="2">
    <location>
        <begin position="171"/>
        <end position="312"/>
    </location>
</feature>
<dbReference type="Pfam" id="PF04326">
    <property type="entry name" value="SLFN_AlbA_2"/>
    <property type="match status" value="1"/>
</dbReference>
<dbReference type="Gene3D" id="3.30.950.30">
    <property type="entry name" value="Schlafen, AAA domain"/>
    <property type="match status" value="1"/>
</dbReference>
<reference evidence="3" key="1">
    <citation type="submission" date="2022-03" db="EMBL/GenBank/DDBJ databases">
        <authorList>
            <person name="Martin C."/>
        </authorList>
    </citation>
    <scope>NUCLEOTIDE SEQUENCE</scope>
</reference>
<dbReference type="EMBL" id="CAIIXF020000001">
    <property type="protein sequence ID" value="CAH1774690.1"/>
    <property type="molecule type" value="Genomic_DNA"/>
</dbReference>
<keyword evidence="1" id="KW-0175">Coiled coil</keyword>
<gene>
    <name evidence="3" type="ORF">OFUS_LOCUS2099</name>
</gene>
<name>A0A8S4N325_OWEFU</name>
<feature type="coiled-coil region" evidence="1">
    <location>
        <begin position="361"/>
        <end position="399"/>
    </location>
</feature>
<evidence type="ECO:0000259" key="2">
    <source>
        <dbReference type="Pfam" id="PF04326"/>
    </source>
</evidence>
<evidence type="ECO:0000256" key="1">
    <source>
        <dbReference type="SAM" id="Coils"/>
    </source>
</evidence>
<comment type="caution">
    <text evidence="3">The sequence shown here is derived from an EMBL/GenBank/DDBJ whole genome shotgun (WGS) entry which is preliminary data.</text>
</comment>
<dbReference type="EMBL" id="CAIIXF020000001">
    <property type="protein sequence ID" value="CAH1774689.1"/>
    <property type="molecule type" value="Genomic_DNA"/>
</dbReference>
<dbReference type="InterPro" id="IPR007421">
    <property type="entry name" value="Schlafen_AlbA_2_dom"/>
</dbReference>
<evidence type="ECO:0000313" key="3">
    <source>
        <dbReference type="EMBL" id="CAH1774690.1"/>
    </source>
</evidence>